<dbReference type="Proteomes" id="UP000325122">
    <property type="component" value="Unassembled WGS sequence"/>
</dbReference>
<organism evidence="2 3">
    <name type="scientific">Alkalicaulis satelles</name>
    <dbReference type="NCBI Taxonomy" id="2609175"/>
    <lineage>
        <taxon>Bacteria</taxon>
        <taxon>Pseudomonadati</taxon>
        <taxon>Pseudomonadota</taxon>
        <taxon>Alphaproteobacteria</taxon>
        <taxon>Maricaulales</taxon>
        <taxon>Maricaulaceae</taxon>
        <taxon>Alkalicaulis</taxon>
    </lineage>
</organism>
<evidence type="ECO:0000259" key="1">
    <source>
        <dbReference type="PROSITE" id="PS50943"/>
    </source>
</evidence>
<proteinExistence type="predicted"/>
<accession>A0A5M6ZCL1</accession>
<dbReference type="InterPro" id="IPR001387">
    <property type="entry name" value="Cro/C1-type_HTH"/>
</dbReference>
<gene>
    <name evidence="2" type="ORF">F1654_10530</name>
</gene>
<evidence type="ECO:0000313" key="2">
    <source>
        <dbReference type="EMBL" id="KAA5802446.1"/>
    </source>
</evidence>
<dbReference type="SUPFAM" id="SSF47413">
    <property type="entry name" value="lambda repressor-like DNA-binding domains"/>
    <property type="match status" value="1"/>
</dbReference>
<protein>
    <submittedName>
        <fullName evidence="2">Helix-turn-helix transcriptional regulator</fullName>
    </submittedName>
</protein>
<dbReference type="SMART" id="SM00530">
    <property type="entry name" value="HTH_XRE"/>
    <property type="match status" value="1"/>
</dbReference>
<dbReference type="PROSITE" id="PS50943">
    <property type="entry name" value="HTH_CROC1"/>
    <property type="match status" value="1"/>
</dbReference>
<feature type="domain" description="HTH cro/C1-type" evidence="1">
    <location>
        <begin position="34"/>
        <end position="87"/>
    </location>
</feature>
<dbReference type="Pfam" id="PF01381">
    <property type="entry name" value="HTH_3"/>
    <property type="match status" value="1"/>
</dbReference>
<reference evidence="2 3" key="1">
    <citation type="submission" date="2019-09" db="EMBL/GenBank/DDBJ databases">
        <authorList>
            <person name="Kevbrin V."/>
            <person name="Grouzdev D.S."/>
        </authorList>
    </citation>
    <scope>NUCLEOTIDE SEQUENCE [LARGE SCALE GENOMIC DNA]</scope>
    <source>
        <strain evidence="2 3">G-192</strain>
    </source>
</reference>
<dbReference type="EMBL" id="VWOJ01000003">
    <property type="protein sequence ID" value="KAA5802446.1"/>
    <property type="molecule type" value="Genomic_DNA"/>
</dbReference>
<dbReference type="InterPro" id="IPR010982">
    <property type="entry name" value="Lambda_DNA-bd_dom_sf"/>
</dbReference>
<name>A0A5M6ZCL1_9PROT</name>
<dbReference type="AlphaFoldDB" id="A0A5M6ZCL1"/>
<dbReference type="GO" id="GO:0003677">
    <property type="term" value="F:DNA binding"/>
    <property type="evidence" value="ECO:0007669"/>
    <property type="project" value="InterPro"/>
</dbReference>
<keyword evidence="3" id="KW-1185">Reference proteome</keyword>
<comment type="caution">
    <text evidence="2">The sequence shown here is derived from an EMBL/GenBank/DDBJ whole genome shotgun (WGS) entry which is preliminary data.</text>
</comment>
<sequence>MGRDFTEVLAQMPADRRARIEAEAERLYGEHVTLSALRKARALTQAQLAERLGKSQVSIARLEKRSDLLLSTLRSYVEAMGGTLTLSAHFPDGEPVLLDTLLDTHEAETA</sequence>
<dbReference type="CDD" id="cd00093">
    <property type="entry name" value="HTH_XRE"/>
    <property type="match status" value="1"/>
</dbReference>
<evidence type="ECO:0000313" key="3">
    <source>
        <dbReference type="Proteomes" id="UP000325122"/>
    </source>
</evidence>
<dbReference type="Gene3D" id="1.10.260.40">
    <property type="entry name" value="lambda repressor-like DNA-binding domains"/>
    <property type="match status" value="1"/>
</dbReference>